<dbReference type="Gene3D" id="2.40.50.1020">
    <property type="entry name" value="LytTr DNA-binding domain"/>
    <property type="match status" value="1"/>
</dbReference>
<dbReference type="OrthoDB" id="2870175at2"/>
<dbReference type="InterPro" id="IPR007492">
    <property type="entry name" value="LytTR_DNA-bd_dom"/>
</dbReference>
<name>A0A0R2LII2_9LACO</name>
<gene>
    <name evidence="2" type="ORF">IV57_GL002210</name>
</gene>
<accession>A0A0R2LII2</accession>
<dbReference type="Proteomes" id="UP000051006">
    <property type="component" value="Unassembled WGS sequence"/>
</dbReference>
<dbReference type="InterPro" id="IPR046947">
    <property type="entry name" value="LytR-like"/>
</dbReference>
<feature type="domain" description="HTH LytTR-type" evidence="1">
    <location>
        <begin position="67"/>
        <end position="141"/>
    </location>
</feature>
<dbReference type="AlphaFoldDB" id="A0A0R2LII2"/>
<protein>
    <recommendedName>
        <fullName evidence="1">HTH LytTR-type domain-containing protein</fullName>
    </recommendedName>
</protein>
<keyword evidence="3" id="KW-1185">Reference proteome</keyword>
<dbReference type="Pfam" id="PF04397">
    <property type="entry name" value="LytTR"/>
    <property type="match status" value="1"/>
</dbReference>
<dbReference type="PATRIC" id="fig|993692.3.peg.2248"/>
<proteinExistence type="predicted"/>
<dbReference type="STRING" id="993692.IV57_GL002210"/>
<dbReference type="RefSeq" id="WP_057880329.1">
    <property type="nucleotide sequence ID" value="NZ_JQCF01000006.1"/>
</dbReference>
<evidence type="ECO:0000259" key="1">
    <source>
        <dbReference type="PROSITE" id="PS50930"/>
    </source>
</evidence>
<dbReference type="PANTHER" id="PTHR37299:SF1">
    <property type="entry name" value="STAGE 0 SPORULATION PROTEIN A HOMOLOG"/>
    <property type="match status" value="1"/>
</dbReference>
<dbReference type="SMART" id="SM00850">
    <property type="entry name" value="LytTR"/>
    <property type="match status" value="1"/>
</dbReference>
<sequence length="141" mass="16815">MKINYLWDTNYAKNEIRVQLHPSNQNLKINITSKQQLEVIDPKNQRHLNLDHQQILLIEAMDNLSKIYTIDNRIYYVRGRLKDLEYLAGEKIFRINNSLILNLNEVQSFKSGKYARLEVQTNDDQIFVVSRHYAKQIREIL</sequence>
<dbReference type="PANTHER" id="PTHR37299">
    <property type="entry name" value="TRANSCRIPTIONAL REGULATOR-RELATED"/>
    <property type="match status" value="1"/>
</dbReference>
<evidence type="ECO:0000313" key="2">
    <source>
        <dbReference type="EMBL" id="KRN99878.1"/>
    </source>
</evidence>
<comment type="caution">
    <text evidence="2">The sequence shown here is derived from an EMBL/GenBank/DDBJ whole genome shotgun (WGS) entry which is preliminary data.</text>
</comment>
<dbReference type="GO" id="GO:0003677">
    <property type="term" value="F:DNA binding"/>
    <property type="evidence" value="ECO:0007669"/>
    <property type="project" value="InterPro"/>
</dbReference>
<reference evidence="2 3" key="1">
    <citation type="journal article" date="2015" name="Genome Announc.">
        <title>Expanding the biotechnology potential of lactobacilli through comparative genomics of 213 strains and associated genera.</title>
        <authorList>
            <person name="Sun Z."/>
            <person name="Harris H.M."/>
            <person name="McCann A."/>
            <person name="Guo C."/>
            <person name="Argimon S."/>
            <person name="Zhang W."/>
            <person name="Yang X."/>
            <person name="Jeffery I.B."/>
            <person name="Cooney J.C."/>
            <person name="Kagawa T.F."/>
            <person name="Liu W."/>
            <person name="Song Y."/>
            <person name="Salvetti E."/>
            <person name="Wrobel A."/>
            <person name="Rasinkangas P."/>
            <person name="Parkhill J."/>
            <person name="Rea M.C."/>
            <person name="O'Sullivan O."/>
            <person name="Ritari J."/>
            <person name="Douillard F.P."/>
            <person name="Paul Ross R."/>
            <person name="Yang R."/>
            <person name="Briner A.E."/>
            <person name="Felis G.E."/>
            <person name="de Vos W.M."/>
            <person name="Barrangou R."/>
            <person name="Klaenhammer T.R."/>
            <person name="Caufield P.W."/>
            <person name="Cui Y."/>
            <person name="Zhang H."/>
            <person name="O'Toole P.W."/>
        </authorList>
    </citation>
    <scope>NUCLEOTIDE SEQUENCE [LARGE SCALE GENOMIC DNA]</scope>
    <source>
        <strain evidence="2 3">DSM 24716</strain>
    </source>
</reference>
<dbReference type="EMBL" id="JQCF01000006">
    <property type="protein sequence ID" value="KRN99878.1"/>
    <property type="molecule type" value="Genomic_DNA"/>
</dbReference>
<dbReference type="PROSITE" id="PS50930">
    <property type="entry name" value="HTH_LYTTR"/>
    <property type="match status" value="1"/>
</dbReference>
<dbReference type="GO" id="GO:0000156">
    <property type="term" value="F:phosphorelay response regulator activity"/>
    <property type="evidence" value="ECO:0007669"/>
    <property type="project" value="InterPro"/>
</dbReference>
<evidence type="ECO:0000313" key="3">
    <source>
        <dbReference type="Proteomes" id="UP000051006"/>
    </source>
</evidence>
<organism evidence="2 3">
    <name type="scientific">Companilactobacillus kimchiensis</name>
    <dbReference type="NCBI Taxonomy" id="993692"/>
    <lineage>
        <taxon>Bacteria</taxon>
        <taxon>Bacillati</taxon>
        <taxon>Bacillota</taxon>
        <taxon>Bacilli</taxon>
        <taxon>Lactobacillales</taxon>
        <taxon>Lactobacillaceae</taxon>
        <taxon>Companilactobacillus</taxon>
    </lineage>
</organism>